<feature type="transmembrane region" description="Helical" evidence="8">
    <location>
        <begin position="261"/>
        <end position="287"/>
    </location>
</feature>
<keyword evidence="10" id="KW-1185">Reference proteome</keyword>
<dbReference type="HOGENOM" id="CLU_013016_1_1_0"/>
<dbReference type="EMBL" id="CP001824">
    <property type="protein sequence ID" value="ACZ39998.1"/>
    <property type="molecule type" value="Genomic_DNA"/>
</dbReference>
<keyword evidence="7 8" id="KW-0472">Membrane</keyword>
<dbReference type="FunFam" id="1.10.3470.10:FF:000001">
    <property type="entry name" value="Vitamin B12 ABC transporter permease BtuC"/>
    <property type="match status" value="1"/>
</dbReference>
<protein>
    <submittedName>
        <fullName evidence="9">Transport system permease protein</fullName>
    </submittedName>
</protein>
<comment type="subcellular location">
    <subcellularLocation>
        <location evidence="1">Cell membrane</location>
        <topology evidence="1">Multi-pass membrane protein</topology>
    </subcellularLocation>
</comment>
<evidence type="ECO:0000256" key="6">
    <source>
        <dbReference type="ARBA" id="ARBA00022989"/>
    </source>
</evidence>
<feature type="transmembrane region" description="Helical" evidence="8">
    <location>
        <begin position="327"/>
        <end position="348"/>
    </location>
</feature>
<dbReference type="InterPro" id="IPR037294">
    <property type="entry name" value="ABC_BtuC-like"/>
</dbReference>
<dbReference type="InterPro" id="IPR000522">
    <property type="entry name" value="ABC_transptr_permease_BtuC"/>
</dbReference>
<name>D1C855_SPHTD</name>
<feature type="transmembrane region" description="Helical" evidence="8">
    <location>
        <begin position="114"/>
        <end position="134"/>
    </location>
</feature>
<proteinExistence type="inferred from homology"/>
<feature type="transmembrane region" description="Helical" evidence="8">
    <location>
        <begin position="88"/>
        <end position="108"/>
    </location>
</feature>
<reference evidence="10" key="1">
    <citation type="submission" date="2009-11" db="EMBL/GenBank/DDBJ databases">
        <title>The complete chromosome 2 of Sphaerobacter thermophilus DSM 20745.</title>
        <authorList>
            <person name="Lucas S."/>
            <person name="Copeland A."/>
            <person name="Lapidus A."/>
            <person name="Glavina del Rio T."/>
            <person name="Dalin E."/>
            <person name="Tice H."/>
            <person name="Bruce D."/>
            <person name="Goodwin L."/>
            <person name="Pitluck S."/>
            <person name="Kyrpides N."/>
            <person name="Mavromatis K."/>
            <person name="Ivanova N."/>
            <person name="Mikhailova N."/>
            <person name="LaButti K.M."/>
            <person name="Clum A."/>
            <person name="Sun H.I."/>
            <person name="Brettin T."/>
            <person name="Detter J.C."/>
            <person name="Han C."/>
            <person name="Larimer F."/>
            <person name="Land M."/>
            <person name="Hauser L."/>
            <person name="Markowitz V."/>
            <person name="Cheng J.F."/>
            <person name="Hugenholtz P."/>
            <person name="Woyke T."/>
            <person name="Wu D."/>
            <person name="Steenblock K."/>
            <person name="Schneider S."/>
            <person name="Pukall R."/>
            <person name="Goeker M."/>
            <person name="Klenk H.P."/>
            <person name="Eisen J.A."/>
        </authorList>
    </citation>
    <scope>NUCLEOTIDE SEQUENCE [LARGE SCALE GENOMIC DNA]</scope>
    <source>
        <strain evidence="10">ATCC 49802 / DSM 20745 / S 6022</strain>
    </source>
</reference>
<evidence type="ECO:0000256" key="2">
    <source>
        <dbReference type="ARBA" id="ARBA00007935"/>
    </source>
</evidence>
<dbReference type="SUPFAM" id="SSF81345">
    <property type="entry name" value="ABC transporter involved in vitamin B12 uptake, BtuC"/>
    <property type="match status" value="1"/>
</dbReference>
<dbReference type="GO" id="GO:0022857">
    <property type="term" value="F:transmembrane transporter activity"/>
    <property type="evidence" value="ECO:0007669"/>
    <property type="project" value="InterPro"/>
</dbReference>
<organism evidence="9 10">
    <name type="scientific">Sphaerobacter thermophilus (strain ATCC 49802 / DSM 20745 / KCCM 41009 / NCIMB 13125 / S 6022)</name>
    <dbReference type="NCBI Taxonomy" id="479434"/>
    <lineage>
        <taxon>Bacteria</taxon>
        <taxon>Pseudomonadati</taxon>
        <taxon>Thermomicrobiota</taxon>
        <taxon>Thermomicrobia</taxon>
        <taxon>Sphaerobacterales</taxon>
        <taxon>Sphaerobacterineae</taxon>
        <taxon>Sphaerobacteraceae</taxon>
        <taxon>Sphaerobacter</taxon>
    </lineage>
</organism>
<dbReference type="GO" id="GO:0033214">
    <property type="term" value="P:siderophore-iron import into cell"/>
    <property type="evidence" value="ECO:0007669"/>
    <property type="project" value="TreeGrafter"/>
</dbReference>
<dbReference type="FunCoup" id="D1C855">
    <property type="interactions" value="80"/>
</dbReference>
<dbReference type="Pfam" id="PF01032">
    <property type="entry name" value="FecCD"/>
    <property type="match status" value="1"/>
</dbReference>
<evidence type="ECO:0000256" key="7">
    <source>
        <dbReference type="ARBA" id="ARBA00023136"/>
    </source>
</evidence>
<evidence type="ECO:0000256" key="3">
    <source>
        <dbReference type="ARBA" id="ARBA00022448"/>
    </source>
</evidence>
<dbReference type="PANTHER" id="PTHR30472:SF24">
    <property type="entry name" value="FERRIC ENTEROBACTIN TRANSPORT SYSTEM PERMEASE PROTEIN FEPG"/>
    <property type="match status" value="1"/>
</dbReference>
<evidence type="ECO:0000256" key="1">
    <source>
        <dbReference type="ARBA" id="ARBA00004651"/>
    </source>
</evidence>
<dbReference type="Proteomes" id="UP000002027">
    <property type="component" value="Chromosome 2"/>
</dbReference>
<gene>
    <name evidence="9" type="ordered locus">Sthe_2584</name>
</gene>
<keyword evidence="6 8" id="KW-1133">Transmembrane helix</keyword>
<dbReference type="STRING" id="479434.Sthe_2584"/>
<reference evidence="9 10" key="2">
    <citation type="journal article" date="2010" name="Stand. Genomic Sci.">
        <title>Complete genome sequence of Desulfohalobium retbaense type strain (HR(100)).</title>
        <authorList>
            <person name="Spring S."/>
            <person name="Nolan M."/>
            <person name="Lapidus A."/>
            <person name="Glavina Del Rio T."/>
            <person name="Copeland A."/>
            <person name="Tice H."/>
            <person name="Cheng J.F."/>
            <person name="Lucas S."/>
            <person name="Land M."/>
            <person name="Chen F."/>
            <person name="Bruce D."/>
            <person name="Goodwin L."/>
            <person name="Pitluck S."/>
            <person name="Ivanova N."/>
            <person name="Mavromatis K."/>
            <person name="Mikhailova N."/>
            <person name="Pati A."/>
            <person name="Chen A."/>
            <person name="Palaniappan K."/>
            <person name="Hauser L."/>
            <person name="Chang Y.J."/>
            <person name="Jeffries C.D."/>
            <person name="Munk C."/>
            <person name="Kiss H."/>
            <person name="Chain P."/>
            <person name="Han C."/>
            <person name="Brettin T."/>
            <person name="Detter J.C."/>
            <person name="Schuler E."/>
            <person name="Goker M."/>
            <person name="Rohde M."/>
            <person name="Bristow J."/>
            <person name="Eisen J.A."/>
            <person name="Markowitz V."/>
            <person name="Hugenholtz P."/>
            <person name="Kyrpides N.C."/>
            <person name="Klenk H.P."/>
        </authorList>
    </citation>
    <scope>NUCLEOTIDE SEQUENCE [LARGE SCALE GENOMIC DNA]</scope>
    <source>
        <strain evidence="10">ATCC 49802 / DSM 20745 / S 6022</strain>
    </source>
</reference>
<dbReference type="InParanoid" id="D1C855"/>
<dbReference type="KEGG" id="sti:Sthe_2584"/>
<keyword evidence="5 8" id="KW-0812">Transmembrane</keyword>
<accession>D1C855</accession>
<dbReference type="GO" id="GO:0005886">
    <property type="term" value="C:plasma membrane"/>
    <property type="evidence" value="ECO:0007669"/>
    <property type="project" value="UniProtKB-SubCell"/>
</dbReference>
<dbReference type="CDD" id="cd06550">
    <property type="entry name" value="TM_ABC_iron-siderophores_like"/>
    <property type="match status" value="1"/>
</dbReference>
<feature type="transmembrane region" description="Helical" evidence="8">
    <location>
        <begin position="219"/>
        <end position="241"/>
    </location>
</feature>
<feature type="transmembrane region" description="Helical" evidence="8">
    <location>
        <begin position="172"/>
        <end position="191"/>
    </location>
</feature>
<evidence type="ECO:0000256" key="8">
    <source>
        <dbReference type="SAM" id="Phobius"/>
    </source>
</evidence>
<evidence type="ECO:0000313" key="9">
    <source>
        <dbReference type="EMBL" id="ACZ39998.1"/>
    </source>
</evidence>
<feature type="transmembrane region" description="Helical" evidence="8">
    <location>
        <begin position="141"/>
        <end position="160"/>
    </location>
</feature>
<feature type="transmembrane region" description="Helical" evidence="8">
    <location>
        <begin position="294"/>
        <end position="315"/>
    </location>
</feature>
<dbReference type="Gene3D" id="1.10.3470.10">
    <property type="entry name" value="ABC transporter involved in vitamin B12 uptake, BtuC"/>
    <property type="match status" value="1"/>
</dbReference>
<dbReference type="PANTHER" id="PTHR30472">
    <property type="entry name" value="FERRIC ENTEROBACTIN TRANSPORT SYSTEM PERMEASE PROTEIN"/>
    <property type="match status" value="1"/>
</dbReference>
<evidence type="ECO:0000256" key="4">
    <source>
        <dbReference type="ARBA" id="ARBA00022475"/>
    </source>
</evidence>
<keyword evidence="4" id="KW-1003">Cell membrane</keyword>
<feature type="transmembrane region" description="Helical" evidence="8">
    <location>
        <begin position="33"/>
        <end position="52"/>
    </location>
</feature>
<evidence type="ECO:0000256" key="5">
    <source>
        <dbReference type="ARBA" id="ARBA00022692"/>
    </source>
</evidence>
<dbReference type="RefSeq" id="WP_012873037.1">
    <property type="nucleotide sequence ID" value="NC_013524.1"/>
</dbReference>
<dbReference type="eggNOG" id="COG0609">
    <property type="taxonomic scope" value="Bacteria"/>
</dbReference>
<dbReference type="AlphaFoldDB" id="D1C855"/>
<keyword evidence="3" id="KW-0813">Transport</keyword>
<sequence>MMARSAIPSPETTPPSVRFVQLGGVAFRVNTRVLGMIGLALVVLVALGAWALTLGSFRLPLQAVIDALTGAEAGDARFIVRDLRLPRVLTAAFVGAALAMSGAIFQGLVRNPLVSPDIIGVNAGASFAAVFWIVTGQPSPLLPVIAFTGAVATTAAIYLLSWRGNIAGPRLILVGIGVNAILTALTTGLVVRANIYEASRALHWTTGSVYAATWGDVRVVAAVLAVLVPVGVALMWALRVIQVGDTTARSVGLPLERTRLALVLVGCALSAGAVAVAGPIGFVALMVPHIARMIAGPMSGSVFIVTGVLGALLVLGADMVGQHALPVGVPVGVVTGAVGAPYFLFLMYRANTRV</sequence>
<comment type="similarity">
    <text evidence="2">Belongs to the binding-protein-dependent transport system permease family. FecCD subfamily.</text>
</comment>
<evidence type="ECO:0000313" key="10">
    <source>
        <dbReference type="Proteomes" id="UP000002027"/>
    </source>
</evidence>